<reference evidence="2" key="1">
    <citation type="submission" date="2024-02" db="UniProtKB">
        <authorList>
            <consortium name="WormBaseParasite"/>
        </authorList>
    </citation>
    <scope>IDENTIFICATION</scope>
</reference>
<keyword evidence="1" id="KW-1185">Reference proteome</keyword>
<dbReference type="WBParaSite" id="MBELARI_LOCUS19538">
    <property type="protein sequence ID" value="MBELARI_LOCUS19538"/>
    <property type="gene ID" value="MBELARI_LOCUS19538"/>
</dbReference>
<proteinExistence type="predicted"/>
<dbReference type="InterPro" id="IPR005996">
    <property type="entry name" value="Ribosomal_uL30_bac-type"/>
</dbReference>
<evidence type="ECO:0000313" key="2">
    <source>
        <dbReference type="WBParaSite" id="MBELARI_LOCUS19538"/>
    </source>
</evidence>
<dbReference type="GO" id="GO:0015934">
    <property type="term" value="C:large ribosomal subunit"/>
    <property type="evidence" value="ECO:0007669"/>
    <property type="project" value="InterPro"/>
</dbReference>
<dbReference type="Proteomes" id="UP000887575">
    <property type="component" value="Unassembled WGS sequence"/>
</dbReference>
<dbReference type="GO" id="GO:0005739">
    <property type="term" value="C:mitochondrion"/>
    <property type="evidence" value="ECO:0007669"/>
    <property type="project" value="TreeGrafter"/>
</dbReference>
<evidence type="ECO:0000313" key="1">
    <source>
        <dbReference type="Proteomes" id="UP000887575"/>
    </source>
</evidence>
<dbReference type="AlphaFoldDB" id="A0AAF3EZ64"/>
<dbReference type="PANTHER" id="PTHR15892:SF2">
    <property type="entry name" value="LARGE RIBOSOMAL SUBUNIT PROTEIN UL30M"/>
    <property type="match status" value="1"/>
</dbReference>
<organism evidence="1 2">
    <name type="scientific">Mesorhabditis belari</name>
    <dbReference type="NCBI Taxonomy" id="2138241"/>
    <lineage>
        <taxon>Eukaryota</taxon>
        <taxon>Metazoa</taxon>
        <taxon>Ecdysozoa</taxon>
        <taxon>Nematoda</taxon>
        <taxon>Chromadorea</taxon>
        <taxon>Rhabditida</taxon>
        <taxon>Rhabditina</taxon>
        <taxon>Rhabditomorpha</taxon>
        <taxon>Rhabditoidea</taxon>
        <taxon>Rhabditidae</taxon>
        <taxon>Mesorhabditinae</taxon>
        <taxon>Mesorhabditis</taxon>
    </lineage>
</organism>
<protein>
    <submittedName>
        <fullName evidence="2">39S ribosomal protein L30, mitochondrial</fullName>
    </submittedName>
</protein>
<accession>A0AAF3EZ64</accession>
<name>A0AAF3EZ64_9BILA</name>
<sequence length="198" mass="23469">MAKVIRPQWVFRKDNKWVRYLPRRHDGIVGEYDYKKYSATYEDFCQTQEESPAASTSPSKLWLAWLYRELNGEPRWTRARVHKLFGIDYKPGRMEIFPNTPSYNEELWNIKHLIELKPVTFPNGEPTEADITTLQINPDGRCVVCEKNRVNEADLVLYDAKKQYSSRELSRKLNQNYYGFKDVFEKNVYTPSNISIMK</sequence>
<dbReference type="GO" id="GO:0006412">
    <property type="term" value="P:translation"/>
    <property type="evidence" value="ECO:0007669"/>
    <property type="project" value="InterPro"/>
</dbReference>
<dbReference type="GO" id="GO:0003735">
    <property type="term" value="F:structural constituent of ribosome"/>
    <property type="evidence" value="ECO:0007669"/>
    <property type="project" value="InterPro"/>
</dbReference>
<dbReference type="PANTHER" id="PTHR15892">
    <property type="entry name" value="MITOCHONDRIAL RIBOSOMAL PROTEIN L30"/>
    <property type="match status" value="1"/>
</dbReference>